<dbReference type="SUPFAM" id="SSF48576">
    <property type="entry name" value="Terpenoid synthases"/>
    <property type="match status" value="1"/>
</dbReference>
<organism evidence="1 2">
    <name type="scientific">Phellinidium pouzarii</name>
    <dbReference type="NCBI Taxonomy" id="167371"/>
    <lineage>
        <taxon>Eukaryota</taxon>
        <taxon>Fungi</taxon>
        <taxon>Dikarya</taxon>
        <taxon>Basidiomycota</taxon>
        <taxon>Agaricomycotina</taxon>
        <taxon>Agaricomycetes</taxon>
        <taxon>Hymenochaetales</taxon>
        <taxon>Hymenochaetaceae</taxon>
        <taxon>Phellinidium</taxon>
    </lineage>
</organism>
<gene>
    <name evidence="1" type="ORF">EW145_g1023</name>
</gene>
<dbReference type="Gene3D" id="1.10.600.10">
    <property type="entry name" value="Farnesyl Diphosphate Synthase"/>
    <property type="match status" value="1"/>
</dbReference>
<evidence type="ECO:0000313" key="2">
    <source>
        <dbReference type="Proteomes" id="UP000308199"/>
    </source>
</evidence>
<reference evidence="1 2" key="1">
    <citation type="submission" date="2019-02" db="EMBL/GenBank/DDBJ databases">
        <title>Genome sequencing of the rare red list fungi Phellinidium pouzarii.</title>
        <authorList>
            <person name="Buettner E."/>
            <person name="Kellner H."/>
        </authorList>
    </citation>
    <scope>NUCLEOTIDE SEQUENCE [LARGE SCALE GENOMIC DNA]</scope>
    <source>
        <strain evidence="1 2">DSM 108285</strain>
    </source>
</reference>
<protein>
    <submittedName>
        <fullName evidence="1">Uncharacterized protein</fullName>
    </submittedName>
</protein>
<dbReference type="OrthoDB" id="2861623at2759"/>
<dbReference type="InterPro" id="IPR008949">
    <property type="entry name" value="Isoprenoid_synthase_dom_sf"/>
</dbReference>
<name>A0A4S4LG46_9AGAM</name>
<dbReference type="EMBL" id="SGPK01000025">
    <property type="protein sequence ID" value="THH10892.1"/>
    <property type="molecule type" value="Genomic_DNA"/>
</dbReference>
<proteinExistence type="predicted"/>
<dbReference type="Proteomes" id="UP000308199">
    <property type="component" value="Unassembled WGS sequence"/>
</dbReference>
<keyword evidence="2" id="KW-1185">Reference proteome</keyword>
<accession>A0A4S4LG46</accession>
<comment type="caution">
    <text evidence="1">The sequence shown here is derived from an EMBL/GenBank/DDBJ whole genome shotgun (WGS) entry which is preliminary data.</text>
</comment>
<dbReference type="AlphaFoldDB" id="A0A4S4LG46"/>
<evidence type="ECO:0000313" key="1">
    <source>
        <dbReference type="EMBL" id="THH10892.1"/>
    </source>
</evidence>
<sequence length="211" mass="23606">MCTSLLACTNGTRFFGNDSMACTLAIKKRQSFARAYARKAPLVLTQRDAAHATRFTAISLVPHPLADFITSHTRTKTKMSAPLEVKLPDLFSVCYFAVSLHPQYQQVALESNAWVGAYQILGPDTCAFFTRINTPLLGAYVYTYATYDKLRIACDLINMLFSVDELSDDQDGVAAHSTMELYVRALLGGRTQRWLGRITDVIVVRFTFHFS</sequence>